<feature type="region of interest" description="Disordered" evidence="2">
    <location>
        <begin position="2976"/>
        <end position="3004"/>
    </location>
</feature>
<feature type="compositionally biased region" description="Polar residues" evidence="2">
    <location>
        <begin position="2221"/>
        <end position="2230"/>
    </location>
</feature>
<feature type="region of interest" description="Disordered" evidence="2">
    <location>
        <begin position="1005"/>
        <end position="1032"/>
    </location>
</feature>
<evidence type="ECO:0000313" key="3">
    <source>
        <dbReference type="EMBL" id="CAD7255738.1"/>
    </source>
</evidence>
<dbReference type="GO" id="GO:0005634">
    <property type="term" value="C:nucleus"/>
    <property type="evidence" value="ECO:0007669"/>
    <property type="project" value="TreeGrafter"/>
</dbReference>
<feature type="region of interest" description="Disordered" evidence="2">
    <location>
        <begin position="1926"/>
        <end position="1973"/>
    </location>
</feature>
<dbReference type="InterPro" id="IPR016024">
    <property type="entry name" value="ARM-type_fold"/>
</dbReference>
<feature type="compositionally biased region" description="Polar residues" evidence="2">
    <location>
        <begin position="1838"/>
        <end position="1857"/>
    </location>
</feature>
<feature type="region of interest" description="Disordered" evidence="2">
    <location>
        <begin position="2563"/>
        <end position="2582"/>
    </location>
</feature>
<dbReference type="InterPro" id="IPR017956">
    <property type="entry name" value="AT_hook_DNA-bd_motif"/>
</dbReference>
<accession>A0A7R9AL83</accession>
<organism evidence="3">
    <name type="scientific">Timema shepardi</name>
    <name type="common">Walking stick</name>
    <dbReference type="NCBI Taxonomy" id="629360"/>
    <lineage>
        <taxon>Eukaryota</taxon>
        <taxon>Metazoa</taxon>
        <taxon>Ecdysozoa</taxon>
        <taxon>Arthropoda</taxon>
        <taxon>Hexapoda</taxon>
        <taxon>Insecta</taxon>
        <taxon>Pterygota</taxon>
        <taxon>Neoptera</taxon>
        <taxon>Polyneoptera</taxon>
        <taxon>Phasmatodea</taxon>
        <taxon>Timematodea</taxon>
        <taxon>Timematoidea</taxon>
        <taxon>Timematidae</taxon>
        <taxon>Timema</taxon>
    </lineage>
</organism>
<dbReference type="SUPFAM" id="SSF48371">
    <property type="entry name" value="ARM repeat"/>
    <property type="match status" value="1"/>
</dbReference>
<feature type="compositionally biased region" description="Basic and acidic residues" evidence="2">
    <location>
        <begin position="2976"/>
        <end position="3000"/>
    </location>
</feature>
<dbReference type="SMART" id="SM00384">
    <property type="entry name" value="AT_hook"/>
    <property type="match status" value="3"/>
</dbReference>
<feature type="compositionally biased region" description="Basic and acidic residues" evidence="2">
    <location>
        <begin position="2563"/>
        <end position="2578"/>
    </location>
</feature>
<evidence type="ECO:0008006" key="4">
    <source>
        <dbReference type="Google" id="ProtNLM"/>
    </source>
</evidence>
<feature type="compositionally biased region" description="Polar residues" evidence="2">
    <location>
        <begin position="1625"/>
        <end position="1635"/>
    </location>
</feature>
<reference evidence="3" key="1">
    <citation type="submission" date="2020-11" db="EMBL/GenBank/DDBJ databases">
        <authorList>
            <person name="Tran Van P."/>
        </authorList>
    </citation>
    <scope>NUCLEOTIDE SEQUENCE</scope>
</reference>
<gene>
    <name evidence="3" type="ORF">TSIB3V08_LOCUS30</name>
</gene>
<sequence length="3630" mass="408437">MNESSEGCVATNKVAMVEKCCTILQDEKSSSKDKLEALTELRGLFPYLLNDSLLSSMEIVSLKKVMKILKDLTRESGASEFLSDGMFILEQVKLALDMQGTRSQLKIFGDLTDSINNILELFTSIEDKNTLVEVCKNHLQNILKEKHLYLPTYFATESGYIKCKTLIECSLRFEDCSDQLVTVPLKITALHIFLCILKRESNLVDFTPIDKLKSDLNFWIELILPLLYSLEPKELREAVMNCFDIINIHSSGYCETESFNKFKEELKTKYIPVMVKLAEVSSPDWDRLWCFSLDLLKDFIQKKECHAILNGLLVVVEKAFKATDTHTRMNAFTCWQHLITKFLSNGLDDLDRKVKLLLMPLIASNTKTPELSRKKLDVWWHLVRRLEGRTDYLERVVVPFLNYCFGPLKETPFPSYQKTTLLGSPGKREPSNHQACISAMFGILSRNPRRKEDGDLLDPLPVVLLQSPESFLKISRPVIHSVGECTLLMIINKGEESRVRQLWALLMCHINSVLQSLSSNSISVDKVVEMVKDVLRVIMGLLDLVKTSENFLPLAPLIVNPILDLLVNGPYPLPCWVLMSQVYYVGSAGLMSGTPALMVVDMLFSPTLLNTRSLSGGSKHHMFVLKAVLKMAISPRSFTLDFVLALMKRIDTASNESYLDSWDAFLVWGVVVRALIRFLEKDGELNQGNNLVHDFSTLYAVLIFPLQHVHEAENSQVSELMRLWSHLFKIFNTNANMVATIEVNEVGEHLCSKMMTIVKKSTLTMTQLITLAHALKDIVNVIPYGAIDNVTPKKGKSTNFLKKLQEKPLQNISNVLHLLTTLAECLKIRSSLDSCNFVGASLAQAMSVIFAKMTTSPNIVPLVSKLSEAVHTILKLPSKPSAGWGELNLQVFQLFLSFTKFVEIVMNKVGLAKLVTHITPSIEAAFRHHSNKLRNITIRFWSDILSPAFAKDSVTIPPNLMQAFEKSLLEDNDMIPEDDTENSMNIISGIPKLSGTLMSKNTGSKRLSPLKPNPSTPILVSQTTPISHQSGSEPLTWDCKIASVSVMKNPVPVLISTATPLRSRPLTVHQKEMMRKRRDDIPAMYMDLTQDTQTQFTEESQSQDISVEAISRNNREAISSVENQQANLVTTFTDALSSQITKSNMKTKFGSEMSTSQSPISANASEQSKTLPAASGSLQSTLEAHNNVHITKLQPESITISVPSQEILFQPSKEVDYQQPTNHSNATDGFVYQLNDIGSSKINSLSCSGVEVTSNVEIYNTKNKLITNAVENNIGNSLVTPHTPTKVVVERLDDYFQCVENKIPSVVRDVIISDASTLKKGKKGRRRKSIRPEKKNLAMVKRKGRTVCSKSTDPIERELESLLKESVTQIYQIEPSKDVSLKNQPSLEDECIALEQLLGNDIMDQRQFKLNSNLERKDFSNLEFPCDVNNIAFSVEVVSEMDGKTSRDNNMVANVQKQTRTIGTMRKLSLKSKAKTLIKPIKRKKKLNPAYMDLAEIENSSRNNTFLLKDENRLNFSKPLVDSKNIVITEDEILMIGEFNIKSGNELNPDSLDDQNKNMNQTMHVLGLMPKTTSNEVMTPAKKQMSLISKKPNARKRGRPPINKQTSPFISNTHVSRKRGRPPITKQTPSFLTNPNVVRKRGRPRKISKPFNDEFVSFWKGSKAQSSILSKQDHGRSIALRTRKNKTGINGCLLMSRAASKEVLNEGCNDKVVHVHTVINETPESSTENTFSQDIVESSQDLISPIKDCLVRLPKLMMIDDGKAIISCATHDVFERGPTRNSPYRILKLPKSTASENDDNIENLNLTGYKTAKYIRRNIFNEDSSDHDNQDNEKLQKNSDINGISSHDSSLENTYSNTNYPLDNSNLMVQDAVVETFPVIEYCCGNYDSHGVTSNSSSIESLENKELPLSSLKMHSTPDINENKAVSLSKDNEDQDHGNKSKPLYEIKKDPEKEENAMSDINDDTEAHSKGNDMEVFDCSKKIASSNKNKGKSATNQGKVVSDHFIKAKNNRCGSSDSKSSPSDKNQRCEIIIDGNDSKSISDNAFELEPEKNQITKHSLLQENIHSNVSTINKQERNTPMKAPCSDKQMDEVNRSAPSAIHTNESVLKIIDVINSNSGDQTSSLELNSKVLKKCRSYGKTTITKPDVVSKEMPEVSVPFDANFEDKSQAHFGKDVCQKTAHENKKRATLSINETAKWFSRNTPHVNNKVENTLVMDGGKNTTPIFTNKRTPLKYPPEDSNKVSREKNNISGDTSHGEKKENPECMSDIKKKVDETANVKDKKSSENMTNGNKKYTLKVTANVCKNKTKSIKDMNNMFEKKKKNVKVKANVNKNKKKNIDKPVNGNDKKEENVKNTANKTENNKQAEDITKLKHTNVNENKNSECTFNLNEKKENSETTTNVRESKKKSLHVNCNNISLVTLVKKTDKSKKTLPQDSSRVTGEENKIKSNVHLTLNKNLEETKFIRTEMGEPQKEVTSTSVRKKKNSKNNLSLGENMIRKTRSMHNKEVTLCSSRNNISSTNDNPKQIKRKRKLSLLKQASEKINSKSDTVQVRAIDKSINYDDKLNDSSVPDQKDMQCSETSLKQNLAKQTSPSIENIDLVHTQIEANMANIHGSSSQMPKNISIEDIDMRTEKGLEQENNSFQSKAYSSSDLSSFESKISPDPIAARESLTNNFMSSDLPKFSINLCLVGEGPTKKELLKVSTLHQTDDNHLNMSPPNPSPEKIKSIENLSNKNSSFKNVEAIKNLPIISPSSLKMPHLDTVHNNMLSDNASTPDNLTNVMNTPPSVQSNTSSPLEGCFTPKRKKRRLLPRNRSDVEYSTSPILFKKDNKMYNKNLVTESQTCNDTFHENDVIPSSQQMPESTILKQNLSDRNQSIISPKETISETVKTEKMAMTKTPLDKTPPKTCSGDDSVTPETSPGQSFPSFASPRSRALMSSMKLMSPSCLSLIKRNNIRTNSNRSAQILDMTRALDVDNPKSDISHDKLDLDNSSAEHRENESLASRLMKKKKTALLAKDRLLMYSSGGRLLELDYKRHNYSADASPSSSNLKRRLEEEEAEQTCSPPKKKRVSFTDPPRSLELHFNQTLAEMSLRHRSFSEKEMPTMIKRRLGFISRRLTDNLMNYEDESEETPTKRACVPSQVNQLDNNSNNVDSEDLSQGSVVETLSTQFNEVDSIYPSLVHCQHPIESLVPLLVEPMWTNQLTKTFHNRLISTVGDLALQTEAIINTFPLKEPKIQRVRTKLQEYEKEFMEINERKVQVTTEISGIEMLPTTLNQVTSVSSPCKSDDSVEEMCRQILQKKSANEALKIMLDQISGSNNTDEFTSLPPGVGDVIAERWSISAVMSHYLDRAKKYPSPSTSQLKQEMFDFITMQFSKGEFFKSIANRSENHPNILKYFSDEKLLSEVMVRKSLQRALLDSDIISQWDIETIFDKCITTFGVERVFRGLCNAHKIELSVKGFVILRFLCQKLGPDWICKQLDKGDVVKFLVKDMGSETIFDHIPLPQFISWVSKNDKLWKSVTAKVKEADKNSHKIDSLEERLENILDEIAPKSILEKIPDDVVIQYTMSHLNLADKLGVALNSIEKELEESVPKELAMELICALSHKLGHWRVIPKLMNLVNPLEKCDKI</sequence>
<feature type="compositionally biased region" description="Basic and acidic residues" evidence="2">
    <location>
        <begin position="2895"/>
        <end position="2905"/>
    </location>
</feature>
<evidence type="ECO:0000256" key="2">
    <source>
        <dbReference type="SAM" id="MobiDB-lite"/>
    </source>
</evidence>
<dbReference type="PANTHER" id="PTHR22928:SF3">
    <property type="entry name" value="TELOMERE-ASSOCIATED PROTEIN RIF1"/>
    <property type="match status" value="1"/>
</dbReference>
<feature type="compositionally biased region" description="Polar residues" evidence="2">
    <location>
        <begin position="1603"/>
        <end position="1614"/>
    </location>
</feature>
<proteinExistence type="predicted"/>
<feature type="region of interest" description="Disordered" evidence="2">
    <location>
        <begin position="2335"/>
        <end position="2361"/>
    </location>
</feature>
<feature type="compositionally biased region" description="Basic and acidic residues" evidence="2">
    <location>
        <begin position="1824"/>
        <end position="1837"/>
    </location>
</feature>
<feature type="region of interest" description="Disordered" evidence="2">
    <location>
        <begin position="2895"/>
        <end position="2930"/>
    </location>
</feature>
<feature type="compositionally biased region" description="Polar residues" evidence="2">
    <location>
        <begin position="2911"/>
        <end position="2927"/>
    </location>
</feature>
<feature type="region of interest" description="Disordered" evidence="2">
    <location>
        <begin position="1985"/>
        <end position="2034"/>
    </location>
</feature>
<feature type="region of interest" description="Disordered" evidence="2">
    <location>
        <begin position="1821"/>
        <end position="1857"/>
    </location>
</feature>
<feature type="compositionally biased region" description="Polar residues" evidence="2">
    <location>
        <begin position="1985"/>
        <end position="1999"/>
    </location>
</feature>
<feature type="region of interest" description="Disordered" evidence="2">
    <location>
        <begin position="1149"/>
        <end position="1175"/>
    </location>
</feature>
<dbReference type="GO" id="GO:0140445">
    <property type="term" value="C:chromosome, telomeric repeat region"/>
    <property type="evidence" value="ECO:0007669"/>
    <property type="project" value="TreeGrafter"/>
</dbReference>
<feature type="region of interest" description="Disordered" evidence="2">
    <location>
        <begin position="1585"/>
        <end position="1635"/>
    </location>
</feature>
<dbReference type="GO" id="GO:0003677">
    <property type="term" value="F:DNA binding"/>
    <property type="evidence" value="ECO:0007669"/>
    <property type="project" value="InterPro"/>
</dbReference>
<dbReference type="EMBL" id="OC000011">
    <property type="protein sequence ID" value="CAD7255738.1"/>
    <property type="molecule type" value="Genomic_DNA"/>
</dbReference>
<feature type="compositionally biased region" description="Low complexity" evidence="2">
    <location>
        <begin position="2015"/>
        <end position="2024"/>
    </location>
</feature>
<feature type="coiled-coil region" evidence="1">
    <location>
        <begin position="3237"/>
        <end position="3264"/>
    </location>
</feature>
<dbReference type="GO" id="GO:0000723">
    <property type="term" value="P:telomere maintenance"/>
    <property type="evidence" value="ECO:0007669"/>
    <property type="project" value="TreeGrafter"/>
</dbReference>
<feature type="region of interest" description="Disordered" evidence="2">
    <location>
        <begin position="3040"/>
        <end position="3075"/>
    </location>
</feature>
<dbReference type="PANTHER" id="PTHR22928">
    <property type="entry name" value="TELOMERE-ASSOCIATED PROTEIN RIF1"/>
    <property type="match status" value="1"/>
</dbReference>
<feature type="compositionally biased region" description="Basic and acidic residues" evidence="2">
    <location>
        <begin position="1930"/>
        <end position="1956"/>
    </location>
</feature>
<feature type="region of interest" description="Disordered" evidence="2">
    <location>
        <begin position="2221"/>
        <end position="2263"/>
    </location>
</feature>
<feature type="compositionally biased region" description="Basic and acidic residues" evidence="2">
    <location>
        <begin position="2236"/>
        <end position="2248"/>
    </location>
</feature>
<feature type="compositionally biased region" description="Polar residues" evidence="2">
    <location>
        <begin position="1016"/>
        <end position="1032"/>
    </location>
</feature>
<evidence type="ECO:0000256" key="1">
    <source>
        <dbReference type="SAM" id="Coils"/>
    </source>
</evidence>
<protein>
    <recommendedName>
        <fullName evidence="4">Telomere-associated protein RIF1</fullName>
    </recommendedName>
</protein>
<keyword evidence="1" id="KW-0175">Coiled coil</keyword>
<name>A0A7R9AL83_TIMSH</name>